<sequence length="159" mass="16979">MSSAIAVPEGAVMRQPQQSKKRNSVDNKGVDTNPMDSASSALSDANPMTLDTPSAPAPPSLSLPANQPHLSLFDLKPQDLVADSAVVAVTLIEWMCVGFSSFSSPNEYTLSILRASEYVKAMVGPAPWVTGDKETSDKETSDKGLDHPYLPGILNRVHK</sequence>
<protein>
    <submittedName>
        <fullName evidence="2">Uncharacterized protein</fullName>
    </submittedName>
</protein>
<dbReference type="Proteomes" id="UP000265618">
    <property type="component" value="Unassembled WGS sequence"/>
</dbReference>
<dbReference type="EMBL" id="BDIP01004921">
    <property type="protein sequence ID" value="GIQ89324.1"/>
    <property type="molecule type" value="Genomic_DNA"/>
</dbReference>
<feature type="compositionally biased region" description="Basic and acidic residues" evidence="1">
    <location>
        <begin position="131"/>
        <end position="146"/>
    </location>
</feature>
<feature type="region of interest" description="Disordered" evidence="1">
    <location>
        <begin position="1"/>
        <end position="68"/>
    </location>
</feature>
<organism evidence="2 3">
    <name type="scientific">Kipferlia bialata</name>
    <dbReference type="NCBI Taxonomy" id="797122"/>
    <lineage>
        <taxon>Eukaryota</taxon>
        <taxon>Metamonada</taxon>
        <taxon>Carpediemonas-like organisms</taxon>
        <taxon>Kipferlia</taxon>
    </lineage>
</organism>
<gene>
    <name evidence="2" type="ORF">KIPB_011760</name>
</gene>
<proteinExistence type="predicted"/>
<comment type="caution">
    <text evidence="2">The sequence shown here is derived from an EMBL/GenBank/DDBJ whole genome shotgun (WGS) entry which is preliminary data.</text>
</comment>
<dbReference type="AlphaFoldDB" id="A0A9K3GMI2"/>
<reference evidence="2 3" key="1">
    <citation type="journal article" date="2018" name="PLoS ONE">
        <title>The draft genome of Kipferlia bialata reveals reductive genome evolution in fornicate parasites.</title>
        <authorList>
            <person name="Tanifuji G."/>
            <person name="Takabayashi S."/>
            <person name="Kume K."/>
            <person name="Takagi M."/>
            <person name="Nakayama T."/>
            <person name="Kamikawa R."/>
            <person name="Inagaki Y."/>
            <person name="Hashimoto T."/>
        </authorList>
    </citation>
    <scope>NUCLEOTIDE SEQUENCE [LARGE SCALE GENOMIC DNA]</scope>
    <source>
        <strain evidence="2">NY0173</strain>
    </source>
</reference>
<evidence type="ECO:0000256" key="1">
    <source>
        <dbReference type="SAM" id="MobiDB-lite"/>
    </source>
</evidence>
<feature type="compositionally biased region" description="Polar residues" evidence="1">
    <location>
        <begin position="34"/>
        <end position="43"/>
    </location>
</feature>
<feature type="non-terminal residue" evidence="2">
    <location>
        <position position="1"/>
    </location>
</feature>
<name>A0A9K3GMI2_9EUKA</name>
<keyword evidence="3" id="KW-1185">Reference proteome</keyword>
<evidence type="ECO:0000313" key="2">
    <source>
        <dbReference type="EMBL" id="GIQ89324.1"/>
    </source>
</evidence>
<evidence type="ECO:0000313" key="3">
    <source>
        <dbReference type="Proteomes" id="UP000265618"/>
    </source>
</evidence>
<accession>A0A9K3GMI2</accession>
<feature type="region of interest" description="Disordered" evidence="1">
    <location>
        <begin position="129"/>
        <end position="151"/>
    </location>
</feature>